<dbReference type="AlphaFoldDB" id="A0A9P4TSW2"/>
<comment type="caution">
    <text evidence="3">The sequence shown here is derived from an EMBL/GenBank/DDBJ whole genome shotgun (WGS) entry which is preliminary data.</text>
</comment>
<feature type="region of interest" description="Disordered" evidence="1">
    <location>
        <begin position="1"/>
        <end position="98"/>
    </location>
</feature>
<dbReference type="PANTHER" id="PTHR33840">
    <property type="match status" value="1"/>
</dbReference>
<evidence type="ECO:0000313" key="4">
    <source>
        <dbReference type="Proteomes" id="UP000800235"/>
    </source>
</evidence>
<feature type="domain" description="T6SS Phospholipase effector Tle1-like catalytic" evidence="2">
    <location>
        <begin position="100"/>
        <end position="384"/>
    </location>
</feature>
<evidence type="ECO:0000259" key="2">
    <source>
        <dbReference type="Pfam" id="PF09994"/>
    </source>
</evidence>
<proteinExistence type="predicted"/>
<evidence type="ECO:0000256" key="1">
    <source>
        <dbReference type="SAM" id="MobiDB-lite"/>
    </source>
</evidence>
<reference evidence="3" key="1">
    <citation type="journal article" date="2020" name="Stud. Mycol.">
        <title>101 Dothideomycetes genomes: a test case for predicting lifestyles and emergence of pathogens.</title>
        <authorList>
            <person name="Haridas S."/>
            <person name="Albert R."/>
            <person name="Binder M."/>
            <person name="Bloem J."/>
            <person name="Labutti K."/>
            <person name="Salamov A."/>
            <person name="Andreopoulos B."/>
            <person name="Baker S."/>
            <person name="Barry K."/>
            <person name="Bills G."/>
            <person name="Bluhm B."/>
            <person name="Cannon C."/>
            <person name="Castanera R."/>
            <person name="Culley D."/>
            <person name="Daum C."/>
            <person name="Ezra D."/>
            <person name="Gonzalez J."/>
            <person name="Henrissat B."/>
            <person name="Kuo A."/>
            <person name="Liang C."/>
            <person name="Lipzen A."/>
            <person name="Lutzoni F."/>
            <person name="Magnuson J."/>
            <person name="Mondo S."/>
            <person name="Nolan M."/>
            <person name="Ohm R."/>
            <person name="Pangilinan J."/>
            <person name="Park H.-J."/>
            <person name="Ramirez L."/>
            <person name="Alfaro M."/>
            <person name="Sun H."/>
            <person name="Tritt A."/>
            <person name="Yoshinaga Y."/>
            <person name="Zwiers L.-H."/>
            <person name="Turgeon B."/>
            <person name="Goodwin S."/>
            <person name="Spatafora J."/>
            <person name="Crous P."/>
            <person name="Grigoriev I."/>
        </authorList>
    </citation>
    <scope>NUCLEOTIDE SEQUENCE</scope>
    <source>
        <strain evidence="3">CBS 130266</strain>
    </source>
</reference>
<dbReference type="OrthoDB" id="3057168at2759"/>
<sequence length="561" mass="63313">MSSRISQGHGDRDDSIFIRPAPPPPLGYSPRGSRDEIVVVRHERKPSHSPEPSHRGESSIIVRHEHGERPPRSPQPPASIPGALTIRDAKPKPGGRAPYKRLIVCADGTWLNSDDGMQIGELPNPSNVTRINRAIKSESSDGIPQICYYQYGLGTQGGIVDRVVMGSVGEGLSDLVREGYSFLSNNYAPGDEIFLYGFSRGAFTVRSIAGLMDCVGLLTKRGLPYLTDIFKDVQHRRDRYYRSKHRDRPFPNKPSANDPRYREELVRRGMTDLDVCVKVIGVWDTVGSLGLPRINVLTRVGLQSDQSRAMSFYDTKLSGCVENAFQALALDERRTAFAPAVWEKPAGCQTRLRQVWFPGVHSNVGGGYDDQELANITLAWMMAQSSPFLDFFPNYIMNQAKENDEYYHSKHKKLRPWSFGKLVNSMTGIYGIGGGTTRTPGTYYATDPNDGNTTDRPLRDTQEYIHPSVRTRIRLRGPGVEDKGKYDPEALDEWRLVVEYPEGQNEKPDIYWKARFSDRNVSTRVLPESPLWDLERRLLGLDEDTEEYVLWPPATKERRPD</sequence>
<evidence type="ECO:0000313" key="3">
    <source>
        <dbReference type="EMBL" id="KAF2418492.1"/>
    </source>
</evidence>
<name>A0A9P4TSW2_9PEZI</name>
<gene>
    <name evidence="3" type="ORF">EJ08DRAFT_53200</name>
</gene>
<dbReference type="EMBL" id="MU007127">
    <property type="protein sequence ID" value="KAF2418492.1"/>
    <property type="molecule type" value="Genomic_DNA"/>
</dbReference>
<organism evidence="3 4">
    <name type="scientific">Tothia fuscella</name>
    <dbReference type="NCBI Taxonomy" id="1048955"/>
    <lineage>
        <taxon>Eukaryota</taxon>
        <taxon>Fungi</taxon>
        <taxon>Dikarya</taxon>
        <taxon>Ascomycota</taxon>
        <taxon>Pezizomycotina</taxon>
        <taxon>Dothideomycetes</taxon>
        <taxon>Pleosporomycetidae</taxon>
        <taxon>Venturiales</taxon>
        <taxon>Cylindrosympodiaceae</taxon>
        <taxon>Tothia</taxon>
    </lineage>
</organism>
<dbReference type="Proteomes" id="UP000800235">
    <property type="component" value="Unassembled WGS sequence"/>
</dbReference>
<keyword evidence="4" id="KW-1185">Reference proteome</keyword>
<dbReference type="PANTHER" id="PTHR33840:SF1">
    <property type="entry name" value="TLE1 PHOSPHOLIPASE DOMAIN-CONTAINING PROTEIN"/>
    <property type="match status" value="1"/>
</dbReference>
<dbReference type="Pfam" id="PF09994">
    <property type="entry name" value="T6SS_Tle1-like_cat"/>
    <property type="match status" value="1"/>
</dbReference>
<accession>A0A9P4TSW2</accession>
<feature type="compositionally biased region" description="Basic and acidic residues" evidence="1">
    <location>
        <begin position="32"/>
        <end position="71"/>
    </location>
</feature>
<dbReference type="InterPro" id="IPR018712">
    <property type="entry name" value="Tle1-like_cat"/>
</dbReference>
<protein>
    <recommendedName>
        <fullName evidence="2">T6SS Phospholipase effector Tle1-like catalytic domain-containing protein</fullName>
    </recommendedName>
</protein>